<feature type="binding site" evidence="8">
    <location>
        <position position="236"/>
    </location>
    <ligand>
        <name>NADP(+)</name>
        <dbReference type="ChEBI" id="CHEBI:58349"/>
    </ligand>
</feature>
<reference evidence="13" key="1">
    <citation type="submission" date="2017-09" db="EMBL/GenBank/DDBJ databases">
        <authorList>
            <person name="Varghese N."/>
            <person name="Submissions S."/>
        </authorList>
    </citation>
    <scope>NUCLEOTIDE SEQUENCE [LARGE SCALE GENOMIC DNA]</scope>
    <source>
        <strain evidence="13">CGMCC 1.12461</strain>
    </source>
</reference>
<feature type="binding site" evidence="8">
    <location>
        <begin position="150"/>
        <end position="155"/>
    </location>
    <ligand>
        <name>NADP(+)</name>
        <dbReference type="ChEBI" id="CHEBI:58349"/>
    </ligand>
</feature>
<dbReference type="InterPro" id="IPR011342">
    <property type="entry name" value="Shikimate_DH"/>
</dbReference>
<evidence type="ECO:0000313" key="12">
    <source>
        <dbReference type="EMBL" id="SNY48784.1"/>
    </source>
</evidence>
<comment type="pathway">
    <text evidence="1 8">Metabolic intermediate biosynthesis; chorismate biosynthesis; chorismate from D-erythrose 4-phosphate and phosphoenolpyruvate: step 4/7.</text>
</comment>
<comment type="caution">
    <text evidence="8">Lacks conserved residue(s) required for the propagation of feature annotation.</text>
</comment>
<evidence type="ECO:0000256" key="3">
    <source>
        <dbReference type="ARBA" id="ARBA00022605"/>
    </source>
</evidence>
<accession>A0A285ILH0</accession>
<comment type="similarity">
    <text evidence="8">Belongs to the shikimate dehydrogenase family.</text>
</comment>
<evidence type="ECO:0000259" key="11">
    <source>
        <dbReference type="Pfam" id="PF18317"/>
    </source>
</evidence>
<feature type="binding site" evidence="8">
    <location>
        <position position="61"/>
    </location>
    <ligand>
        <name>shikimate</name>
        <dbReference type="ChEBI" id="CHEBI:36208"/>
    </ligand>
</feature>
<dbReference type="NCBIfam" id="TIGR00507">
    <property type="entry name" value="aroE"/>
    <property type="match status" value="1"/>
</dbReference>
<keyword evidence="4 8" id="KW-0521">NADP</keyword>
<dbReference type="InterPro" id="IPR036291">
    <property type="entry name" value="NAD(P)-bd_dom_sf"/>
</dbReference>
<dbReference type="Gene3D" id="3.40.50.10860">
    <property type="entry name" value="Leucine Dehydrogenase, chain A, domain 1"/>
    <property type="match status" value="1"/>
</dbReference>
<feature type="domain" description="SDH C-terminal" evidence="11">
    <location>
        <begin position="236"/>
        <end position="265"/>
    </location>
</feature>
<dbReference type="SUPFAM" id="SSF53223">
    <property type="entry name" value="Aminoacid dehydrogenase-like, N-terminal domain"/>
    <property type="match status" value="1"/>
</dbReference>
<evidence type="ECO:0000256" key="2">
    <source>
        <dbReference type="ARBA" id="ARBA00012962"/>
    </source>
</evidence>
<dbReference type="OrthoDB" id="9776868at2"/>
<dbReference type="GO" id="GO:0019632">
    <property type="term" value="P:shikimate metabolic process"/>
    <property type="evidence" value="ECO:0007669"/>
    <property type="project" value="InterPro"/>
</dbReference>
<feature type="binding site" evidence="8">
    <location>
        <position position="212"/>
    </location>
    <ligand>
        <name>NADP(+)</name>
        <dbReference type="ChEBI" id="CHEBI:58349"/>
    </ligand>
</feature>
<keyword evidence="3 8" id="KW-0028">Amino-acid biosynthesis</keyword>
<evidence type="ECO:0000256" key="5">
    <source>
        <dbReference type="ARBA" id="ARBA00023002"/>
    </source>
</evidence>
<evidence type="ECO:0000313" key="13">
    <source>
        <dbReference type="Proteomes" id="UP000219353"/>
    </source>
</evidence>
<proteinExistence type="inferred from homology"/>
<feature type="binding site" evidence="8">
    <location>
        <position position="102"/>
    </location>
    <ligand>
        <name>shikimate</name>
        <dbReference type="ChEBI" id="CHEBI:36208"/>
    </ligand>
</feature>
<dbReference type="HAMAP" id="MF_00222">
    <property type="entry name" value="Shikimate_DH_AroE"/>
    <property type="match status" value="1"/>
</dbReference>
<evidence type="ECO:0000256" key="4">
    <source>
        <dbReference type="ARBA" id="ARBA00022857"/>
    </source>
</evidence>
<dbReference type="InterPro" id="IPR022893">
    <property type="entry name" value="Shikimate_DH_fam"/>
</dbReference>
<dbReference type="UniPathway" id="UPA00053">
    <property type="reaction ID" value="UER00087"/>
</dbReference>
<feature type="binding site" evidence="8">
    <location>
        <position position="214"/>
    </location>
    <ligand>
        <name>shikimate</name>
        <dbReference type="ChEBI" id="CHEBI:36208"/>
    </ligand>
</feature>
<dbReference type="InterPro" id="IPR006151">
    <property type="entry name" value="Shikm_DH/Glu-tRNA_Rdtase"/>
</dbReference>
<dbReference type="Pfam" id="PF01488">
    <property type="entry name" value="Shikimate_DH"/>
    <property type="match status" value="1"/>
</dbReference>
<dbReference type="Pfam" id="PF18317">
    <property type="entry name" value="SDH_C"/>
    <property type="match status" value="1"/>
</dbReference>
<feature type="binding site" evidence="8">
    <location>
        <begin position="126"/>
        <end position="130"/>
    </location>
    <ligand>
        <name>NADP(+)</name>
        <dbReference type="ChEBI" id="CHEBI:58349"/>
    </ligand>
</feature>
<keyword evidence="6 8" id="KW-0057">Aromatic amino acid biosynthesis</keyword>
<feature type="binding site" evidence="8">
    <location>
        <position position="86"/>
    </location>
    <ligand>
        <name>shikimate</name>
        <dbReference type="ChEBI" id="CHEBI:36208"/>
    </ligand>
</feature>
<feature type="domain" description="Shikimate dehydrogenase substrate binding N-terminal" evidence="10">
    <location>
        <begin position="6"/>
        <end position="88"/>
    </location>
</feature>
<dbReference type="GO" id="GO:0009423">
    <property type="term" value="P:chorismate biosynthetic process"/>
    <property type="evidence" value="ECO:0007669"/>
    <property type="project" value="UniProtKB-UniRule"/>
</dbReference>
<dbReference type="SUPFAM" id="SSF51735">
    <property type="entry name" value="NAD(P)-binding Rossmann-fold domains"/>
    <property type="match status" value="1"/>
</dbReference>
<evidence type="ECO:0000256" key="1">
    <source>
        <dbReference type="ARBA" id="ARBA00004871"/>
    </source>
</evidence>
<dbReference type="InterPro" id="IPR041121">
    <property type="entry name" value="SDH_C"/>
</dbReference>
<organism evidence="12 13">
    <name type="scientific">Arsukibacterium tuosuense</name>
    <dbReference type="NCBI Taxonomy" id="1323745"/>
    <lineage>
        <taxon>Bacteria</taxon>
        <taxon>Pseudomonadati</taxon>
        <taxon>Pseudomonadota</taxon>
        <taxon>Gammaproteobacteria</taxon>
        <taxon>Chromatiales</taxon>
        <taxon>Chromatiaceae</taxon>
        <taxon>Arsukibacterium</taxon>
    </lineage>
</organism>
<name>A0A285ILH0_9GAMM</name>
<feature type="binding site" evidence="8">
    <location>
        <position position="243"/>
    </location>
    <ligand>
        <name>shikimate</name>
        <dbReference type="ChEBI" id="CHEBI:36208"/>
    </ligand>
</feature>
<evidence type="ECO:0000256" key="8">
    <source>
        <dbReference type="HAMAP-Rule" id="MF_00222"/>
    </source>
</evidence>
<evidence type="ECO:0000256" key="6">
    <source>
        <dbReference type="ARBA" id="ARBA00023141"/>
    </source>
</evidence>
<dbReference type="EC" id="1.1.1.25" evidence="2 8"/>
<feature type="active site" description="Proton acceptor" evidence="8">
    <location>
        <position position="65"/>
    </location>
</feature>
<dbReference type="EMBL" id="OBEB01000002">
    <property type="protein sequence ID" value="SNY48784.1"/>
    <property type="molecule type" value="Genomic_DNA"/>
</dbReference>
<evidence type="ECO:0000259" key="10">
    <source>
        <dbReference type="Pfam" id="PF08501"/>
    </source>
</evidence>
<protein>
    <recommendedName>
        <fullName evidence="2 8">Shikimate dehydrogenase (NADP(+))</fullName>
        <shortName evidence="8">SDH</shortName>
        <ecNumber evidence="2 8">1.1.1.25</ecNumber>
    </recommendedName>
</protein>
<evidence type="ECO:0000256" key="7">
    <source>
        <dbReference type="ARBA" id="ARBA00049442"/>
    </source>
</evidence>
<dbReference type="CDD" id="cd01065">
    <property type="entry name" value="NAD_bind_Shikimate_DH"/>
    <property type="match status" value="1"/>
</dbReference>
<dbReference type="FunFam" id="3.40.50.10860:FF:000006">
    <property type="entry name" value="Shikimate dehydrogenase (NADP(+))"/>
    <property type="match status" value="1"/>
</dbReference>
<feature type="domain" description="Quinate/shikimate 5-dehydrogenase/glutamyl-tRNA reductase" evidence="9">
    <location>
        <begin position="116"/>
        <end position="189"/>
    </location>
</feature>
<comment type="function">
    <text evidence="8">Involved in the biosynthesis of the chorismate, which leads to the biosynthesis of aromatic amino acids. Catalyzes the reversible NADPH linked reduction of 3-dehydroshikimate (DHSA) to yield shikimate (SA).</text>
</comment>
<comment type="subunit">
    <text evidence="8">Homodimer.</text>
</comment>
<dbReference type="InterPro" id="IPR046346">
    <property type="entry name" value="Aminoacid_DH-like_N_sf"/>
</dbReference>
<dbReference type="GO" id="GO:0008652">
    <property type="term" value="P:amino acid biosynthetic process"/>
    <property type="evidence" value="ECO:0007669"/>
    <property type="project" value="UniProtKB-KW"/>
</dbReference>
<dbReference type="GO" id="GO:0004764">
    <property type="term" value="F:shikimate 3-dehydrogenase (NADP+) activity"/>
    <property type="evidence" value="ECO:0007669"/>
    <property type="project" value="UniProtKB-UniRule"/>
</dbReference>
<dbReference type="AlphaFoldDB" id="A0A285ILH0"/>
<dbReference type="NCBIfam" id="NF001310">
    <property type="entry name" value="PRK00258.1-2"/>
    <property type="match status" value="1"/>
</dbReference>
<sequence>MDRYAVFGNPIGQSKSPFIHSQFALQCKQLMQYEAILAPADGFADSWRDFVASGGKGGNVTVPFKEQAYQLAEVLSARAQQAGAVNTLYLNTAGQLCGDNTDGIGLVADLKRLGVSLAGCTVLLLGAGGASRGAIGPLLDAGVRQLVLANRTFSKAQTIAASFDSRVVGCGLTDIPQQAYPLIINATSSGLTGSRPEIAATYLKDCQLAYDMVYGAQPTTFMQWAKQQGVPQQADGLGMLLAQAAAAFTIWRGVTPDIEPVMALLKKQLAV</sequence>
<dbReference type="GO" id="GO:0005829">
    <property type="term" value="C:cytosol"/>
    <property type="evidence" value="ECO:0007669"/>
    <property type="project" value="TreeGrafter"/>
</dbReference>
<dbReference type="PANTHER" id="PTHR21089:SF1">
    <property type="entry name" value="BIFUNCTIONAL 3-DEHYDROQUINATE DEHYDRATASE_SHIKIMATE DEHYDROGENASE, CHLOROPLASTIC"/>
    <property type="match status" value="1"/>
</dbReference>
<gene>
    <name evidence="8" type="primary">aroE</name>
    <name evidence="12" type="ORF">SAMN06297280_1149</name>
</gene>
<dbReference type="GO" id="GO:0009073">
    <property type="term" value="P:aromatic amino acid family biosynthetic process"/>
    <property type="evidence" value="ECO:0007669"/>
    <property type="project" value="UniProtKB-KW"/>
</dbReference>
<feature type="binding site" evidence="8">
    <location>
        <begin position="14"/>
        <end position="16"/>
    </location>
    <ligand>
        <name>shikimate</name>
        <dbReference type="ChEBI" id="CHEBI:36208"/>
    </ligand>
</feature>
<evidence type="ECO:0000259" key="9">
    <source>
        <dbReference type="Pfam" id="PF01488"/>
    </source>
</evidence>
<dbReference type="PANTHER" id="PTHR21089">
    <property type="entry name" value="SHIKIMATE DEHYDROGENASE"/>
    <property type="match status" value="1"/>
</dbReference>
<keyword evidence="13" id="KW-1185">Reference proteome</keyword>
<dbReference type="GO" id="GO:0050661">
    <property type="term" value="F:NADP binding"/>
    <property type="evidence" value="ECO:0007669"/>
    <property type="project" value="InterPro"/>
</dbReference>
<dbReference type="Gene3D" id="3.40.50.720">
    <property type="entry name" value="NAD(P)-binding Rossmann-like Domain"/>
    <property type="match status" value="1"/>
</dbReference>
<dbReference type="InterPro" id="IPR013708">
    <property type="entry name" value="Shikimate_DH-bd_N"/>
</dbReference>
<dbReference type="RefSeq" id="WP_097110450.1">
    <property type="nucleotide sequence ID" value="NZ_OBEB01000002.1"/>
</dbReference>
<dbReference type="Proteomes" id="UP000219353">
    <property type="component" value="Unassembled WGS sequence"/>
</dbReference>
<comment type="catalytic activity">
    <reaction evidence="7 8">
        <text>shikimate + NADP(+) = 3-dehydroshikimate + NADPH + H(+)</text>
        <dbReference type="Rhea" id="RHEA:17737"/>
        <dbReference type="ChEBI" id="CHEBI:15378"/>
        <dbReference type="ChEBI" id="CHEBI:16630"/>
        <dbReference type="ChEBI" id="CHEBI:36208"/>
        <dbReference type="ChEBI" id="CHEBI:57783"/>
        <dbReference type="ChEBI" id="CHEBI:58349"/>
        <dbReference type="EC" id="1.1.1.25"/>
    </reaction>
</comment>
<keyword evidence="5 8" id="KW-0560">Oxidoreductase</keyword>
<dbReference type="Pfam" id="PF08501">
    <property type="entry name" value="Shikimate_dh_N"/>
    <property type="match status" value="1"/>
</dbReference>